<proteinExistence type="predicted"/>
<dbReference type="Proteomes" id="UP000517916">
    <property type="component" value="Unassembled WGS sequence"/>
</dbReference>
<dbReference type="InterPro" id="IPR005149">
    <property type="entry name" value="Tscrpt_reg_PadR_N"/>
</dbReference>
<accession>A0ABR6BYH1</accession>
<dbReference type="EMBL" id="JACJID010000010">
    <property type="protein sequence ID" value="MBA8931967.1"/>
    <property type="molecule type" value="Genomic_DNA"/>
</dbReference>
<gene>
    <name evidence="2" type="ORF">BC739_009226</name>
</gene>
<dbReference type="PANTHER" id="PTHR43252:SF6">
    <property type="entry name" value="NEGATIVE TRANSCRIPTION REGULATOR PADR"/>
    <property type="match status" value="1"/>
</dbReference>
<dbReference type="RefSeq" id="WP_025357171.1">
    <property type="nucleotide sequence ID" value="NZ_BAAABQ010000027.1"/>
</dbReference>
<dbReference type="Gene3D" id="1.10.10.10">
    <property type="entry name" value="Winged helix-like DNA-binding domain superfamily/Winged helix DNA-binding domain"/>
    <property type="match status" value="1"/>
</dbReference>
<evidence type="ECO:0000313" key="2">
    <source>
        <dbReference type="EMBL" id="MBA8931967.1"/>
    </source>
</evidence>
<dbReference type="PANTHER" id="PTHR43252">
    <property type="entry name" value="TRANSCRIPTIONAL REGULATOR YQJI"/>
    <property type="match status" value="1"/>
</dbReference>
<feature type="domain" description="Transcription regulator PadR N-terminal" evidence="1">
    <location>
        <begin position="7"/>
        <end position="77"/>
    </location>
</feature>
<comment type="caution">
    <text evidence="2">The sequence shown here is derived from an EMBL/GenBank/DDBJ whole genome shotgun (WGS) entry which is preliminary data.</text>
</comment>
<dbReference type="InterPro" id="IPR036390">
    <property type="entry name" value="WH_DNA-bd_sf"/>
</dbReference>
<evidence type="ECO:0000259" key="1">
    <source>
        <dbReference type="Pfam" id="PF03551"/>
    </source>
</evidence>
<dbReference type="GO" id="GO:0003677">
    <property type="term" value="F:DNA binding"/>
    <property type="evidence" value="ECO:0007669"/>
    <property type="project" value="UniProtKB-KW"/>
</dbReference>
<organism evidence="2 3">
    <name type="scientific">Kutzneria viridogrisea</name>
    <dbReference type="NCBI Taxonomy" id="47990"/>
    <lineage>
        <taxon>Bacteria</taxon>
        <taxon>Bacillati</taxon>
        <taxon>Actinomycetota</taxon>
        <taxon>Actinomycetes</taxon>
        <taxon>Pseudonocardiales</taxon>
        <taxon>Pseudonocardiaceae</taxon>
        <taxon>Kutzneria</taxon>
    </lineage>
</organism>
<name>A0ABR6BYH1_9PSEU</name>
<dbReference type="InterPro" id="IPR036388">
    <property type="entry name" value="WH-like_DNA-bd_sf"/>
</dbReference>
<sequence length="174" mass="19891">MSLRHALLGLLNFSPSSGYELAKHFQYTLRGIWNARSHQLYPELSRLAADGHVEVVEEGARGRRTYAITEFGREELRRWLVEVEPDRTMRSEIYLRAFLLSTVLCRDDALAVLEREVQVWTEQRAGLVAVMERSARMSPPHGSHNLALDLTLRMTDAMLGWSQEAATRIATRPD</sequence>
<reference evidence="2 3" key="1">
    <citation type="submission" date="2020-08" db="EMBL/GenBank/DDBJ databases">
        <title>Genomic Encyclopedia of Archaeal and Bacterial Type Strains, Phase II (KMG-II): from individual species to whole genera.</title>
        <authorList>
            <person name="Goeker M."/>
        </authorList>
    </citation>
    <scope>NUCLEOTIDE SEQUENCE [LARGE SCALE GENOMIC DNA]</scope>
    <source>
        <strain evidence="2 3">DSM 43850</strain>
    </source>
</reference>
<evidence type="ECO:0000313" key="3">
    <source>
        <dbReference type="Proteomes" id="UP000517916"/>
    </source>
</evidence>
<keyword evidence="3" id="KW-1185">Reference proteome</keyword>
<keyword evidence="2" id="KW-0238">DNA-binding</keyword>
<dbReference type="Pfam" id="PF03551">
    <property type="entry name" value="PadR"/>
    <property type="match status" value="1"/>
</dbReference>
<protein>
    <submittedName>
        <fullName evidence="2">DNA-binding PadR family transcriptional regulator</fullName>
    </submittedName>
</protein>
<dbReference type="SUPFAM" id="SSF46785">
    <property type="entry name" value="Winged helix' DNA-binding domain"/>
    <property type="match status" value="1"/>
</dbReference>